<dbReference type="AlphaFoldDB" id="A0A699YJI8"/>
<evidence type="ECO:0000313" key="3">
    <source>
        <dbReference type="Proteomes" id="UP000485058"/>
    </source>
</evidence>
<dbReference type="EMBL" id="BLLF01000232">
    <property type="protein sequence ID" value="GFH09415.1"/>
    <property type="molecule type" value="Genomic_DNA"/>
</dbReference>
<sequence>MDRQAVRGGGRRAREAVYLKAVDQHNQAWVCNRSLRPSISLQGAAQRVSLEQQRQQQRRSLEQQLRVSLDLAASGPSVTTSQVLMHDLRQQQRRSLDAQREQQRRSIEQQRRSLEFQRIGESMQRPLELCGWKDREALPPIGKEYQQGYKLVNDRLPKASAAP</sequence>
<name>A0A699YJI8_HAELA</name>
<evidence type="ECO:0000313" key="2">
    <source>
        <dbReference type="EMBL" id="GFH09415.1"/>
    </source>
</evidence>
<dbReference type="Proteomes" id="UP000485058">
    <property type="component" value="Unassembled WGS sequence"/>
</dbReference>
<evidence type="ECO:0000256" key="1">
    <source>
        <dbReference type="SAM" id="MobiDB-lite"/>
    </source>
</evidence>
<gene>
    <name evidence="2" type="ORF">HaLaN_04547</name>
</gene>
<keyword evidence="3" id="KW-1185">Reference proteome</keyword>
<feature type="region of interest" description="Disordered" evidence="1">
    <location>
        <begin position="90"/>
        <end position="109"/>
    </location>
</feature>
<feature type="non-terminal residue" evidence="2">
    <location>
        <position position="1"/>
    </location>
</feature>
<accession>A0A699YJI8</accession>
<proteinExistence type="predicted"/>
<protein>
    <submittedName>
        <fullName evidence="2">Uncharacterized protein</fullName>
    </submittedName>
</protein>
<comment type="caution">
    <text evidence="2">The sequence shown here is derived from an EMBL/GenBank/DDBJ whole genome shotgun (WGS) entry which is preliminary data.</text>
</comment>
<reference evidence="2 3" key="1">
    <citation type="submission" date="2020-02" db="EMBL/GenBank/DDBJ databases">
        <title>Draft genome sequence of Haematococcus lacustris strain NIES-144.</title>
        <authorList>
            <person name="Morimoto D."/>
            <person name="Nakagawa S."/>
            <person name="Yoshida T."/>
            <person name="Sawayama S."/>
        </authorList>
    </citation>
    <scope>NUCLEOTIDE SEQUENCE [LARGE SCALE GENOMIC DNA]</scope>
    <source>
        <strain evidence="2 3">NIES-144</strain>
    </source>
</reference>
<organism evidence="2 3">
    <name type="scientific">Haematococcus lacustris</name>
    <name type="common">Green alga</name>
    <name type="synonym">Haematococcus pluvialis</name>
    <dbReference type="NCBI Taxonomy" id="44745"/>
    <lineage>
        <taxon>Eukaryota</taxon>
        <taxon>Viridiplantae</taxon>
        <taxon>Chlorophyta</taxon>
        <taxon>core chlorophytes</taxon>
        <taxon>Chlorophyceae</taxon>
        <taxon>CS clade</taxon>
        <taxon>Chlamydomonadales</taxon>
        <taxon>Haematococcaceae</taxon>
        <taxon>Haematococcus</taxon>
    </lineage>
</organism>